<evidence type="ECO:0000256" key="1">
    <source>
        <dbReference type="SAM" id="MobiDB-lite"/>
    </source>
</evidence>
<comment type="caution">
    <text evidence="2">The sequence shown here is derived from an EMBL/GenBank/DDBJ whole genome shotgun (WGS) entry which is preliminary data.</text>
</comment>
<organism evidence="2 3">
    <name type="scientific">Parablautia muri</name>
    <dbReference type="NCBI Taxonomy" id="2320879"/>
    <lineage>
        <taxon>Bacteria</taxon>
        <taxon>Bacillati</taxon>
        <taxon>Bacillota</taxon>
        <taxon>Clostridia</taxon>
        <taxon>Lachnospirales</taxon>
        <taxon>Lachnospiraceae</taxon>
        <taxon>Parablautia</taxon>
    </lineage>
</organism>
<reference evidence="2" key="1">
    <citation type="submission" date="2018-09" db="EMBL/GenBank/DDBJ databases">
        <title>Murine metabolic-syndrome-specific gut microbial biobank.</title>
        <authorList>
            <person name="Liu C."/>
        </authorList>
    </citation>
    <scope>NUCLEOTIDE SEQUENCE</scope>
    <source>
        <strain evidence="2">D42-62</strain>
    </source>
</reference>
<feature type="region of interest" description="Disordered" evidence="1">
    <location>
        <begin position="1"/>
        <end position="26"/>
    </location>
</feature>
<evidence type="ECO:0000313" key="2">
    <source>
        <dbReference type="EMBL" id="NBJ93209.1"/>
    </source>
</evidence>
<dbReference type="Proteomes" id="UP001154420">
    <property type="component" value="Unassembled WGS sequence"/>
</dbReference>
<dbReference type="EMBL" id="QZDT01000017">
    <property type="protein sequence ID" value="NBJ93209.1"/>
    <property type="molecule type" value="Genomic_DNA"/>
</dbReference>
<dbReference type="AlphaFoldDB" id="A0A9X5BGD6"/>
<accession>A0A9X5BGD6</accession>
<proteinExistence type="predicted"/>
<name>A0A9X5BGD6_9FIRM</name>
<dbReference type="OrthoDB" id="9813751at2"/>
<gene>
    <name evidence="2" type="ORF">D5281_11535</name>
</gene>
<protein>
    <submittedName>
        <fullName evidence="2">Uncharacterized protein</fullName>
    </submittedName>
</protein>
<dbReference type="RefSeq" id="WP_160560335.1">
    <property type="nucleotide sequence ID" value="NZ_QZDT01000017.1"/>
</dbReference>
<evidence type="ECO:0000313" key="3">
    <source>
        <dbReference type="Proteomes" id="UP001154420"/>
    </source>
</evidence>
<sequence>MSAKKPETEQEMKQEEIQKEKLEGTIEASGTEAKAKSWLVKVSNNPDYCGIGAGGVQFANGQAVIESERMAAWFKEHSGYTVTEQR</sequence>
<feature type="compositionally biased region" description="Basic and acidic residues" evidence="1">
    <location>
        <begin position="1"/>
        <end position="24"/>
    </location>
</feature>
<keyword evidence="3" id="KW-1185">Reference proteome</keyword>